<dbReference type="SUPFAM" id="SSF51735">
    <property type="entry name" value="NAD(P)-binding Rossmann-fold domains"/>
    <property type="match status" value="1"/>
</dbReference>
<dbReference type="InterPro" id="IPR000683">
    <property type="entry name" value="Gfo/Idh/MocA-like_OxRdtase_N"/>
</dbReference>
<dbReference type="Gene3D" id="3.30.360.10">
    <property type="entry name" value="Dihydrodipicolinate Reductase, domain 2"/>
    <property type="match status" value="1"/>
</dbReference>
<organism evidence="4 5">
    <name type="scientific">Demequina capsici</name>
    <dbReference type="NCBI Taxonomy" id="3075620"/>
    <lineage>
        <taxon>Bacteria</taxon>
        <taxon>Bacillati</taxon>
        <taxon>Actinomycetota</taxon>
        <taxon>Actinomycetes</taxon>
        <taxon>Micrococcales</taxon>
        <taxon>Demequinaceae</taxon>
        <taxon>Demequina</taxon>
    </lineage>
</organism>
<feature type="domain" description="Gfo/Idh/MocA-like oxidoreductase N-terminal" evidence="2">
    <location>
        <begin position="2"/>
        <end position="118"/>
    </location>
</feature>
<dbReference type="PANTHER" id="PTHR43054:SF1">
    <property type="entry name" value="SCYLLO-INOSITOL 2-DEHYDROGENASE (NADP(+)) IOLU"/>
    <property type="match status" value="1"/>
</dbReference>
<evidence type="ECO:0000256" key="1">
    <source>
        <dbReference type="ARBA" id="ARBA00023027"/>
    </source>
</evidence>
<dbReference type="Pfam" id="PF22725">
    <property type="entry name" value="GFO_IDH_MocA_C3"/>
    <property type="match status" value="1"/>
</dbReference>
<dbReference type="InterPro" id="IPR036291">
    <property type="entry name" value="NAD(P)-bd_dom_sf"/>
</dbReference>
<proteinExistence type="predicted"/>
<protein>
    <submittedName>
        <fullName evidence="4">Gfo/Idh/MocA family oxidoreductase</fullName>
    </submittedName>
</protein>
<keyword evidence="5" id="KW-1185">Reference proteome</keyword>
<dbReference type="Pfam" id="PF01408">
    <property type="entry name" value="GFO_IDH_MocA"/>
    <property type="match status" value="1"/>
</dbReference>
<evidence type="ECO:0000313" key="5">
    <source>
        <dbReference type="Proteomes" id="UP001304125"/>
    </source>
</evidence>
<accession>A0AA96F8Z3</accession>
<dbReference type="AlphaFoldDB" id="A0AA96F8Z3"/>
<gene>
    <name evidence="4" type="ORF">RN606_06160</name>
</gene>
<keyword evidence="1" id="KW-0520">NAD</keyword>
<name>A0AA96F8Z3_9MICO</name>
<dbReference type="PANTHER" id="PTHR43054">
    <property type="match status" value="1"/>
</dbReference>
<dbReference type="GO" id="GO:0000166">
    <property type="term" value="F:nucleotide binding"/>
    <property type="evidence" value="ECO:0007669"/>
    <property type="project" value="InterPro"/>
</dbReference>
<dbReference type="InterPro" id="IPR055170">
    <property type="entry name" value="GFO_IDH_MocA-like_dom"/>
</dbReference>
<reference evidence="4 5" key="1">
    <citation type="submission" date="2023-09" db="EMBL/GenBank/DDBJ databases">
        <title>Demequina sp. a novel bacteria isolated from Capsicum annuum.</title>
        <authorList>
            <person name="Humaira Z."/>
            <person name="Lee J."/>
            <person name="Cho D."/>
        </authorList>
    </citation>
    <scope>NUCLEOTIDE SEQUENCE [LARGE SCALE GENOMIC DNA]</scope>
    <source>
        <strain evidence="4 5">OYTSA14</strain>
    </source>
</reference>
<dbReference type="EMBL" id="CP134879">
    <property type="protein sequence ID" value="WNM25734.1"/>
    <property type="molecule type" value="Genomic_DNA"/>
</dbReference>
<evidence type="ECO:0000259" key="3">
    <source>
        <dbReference type="Pfam" id="PF22725"/>
    </source>
</evidence>
<evidence type="ECO:0000259" key="2">
    <source>
        <dbReference type="Pfam" id="PF01408"/>
    </source>
</evidence>
<sequence>MRLALLGSGMIVRDLLSAVADVPGLTVVAIQGRPASQDRLEELAQAHGIPKVYTDLGSCLADPEVDTVYVGLPNDLHHAASRAALEAGKHVVCEKPFTSTVAELEELTRIAAARGLMLLEAITTVHHRAYREIVRRLPSLGRLRLVECVYSQRSSRYDAFRAGEVHAAFDPGRGGGALRDLGIYGIHFVVGLLGEPDSVSYHPTLERGVDTSGVLVLSYAQTQAVVVCAKDSHASSHAAVQGDEATIEMHGAPNTCGPLVLTTPAGSRPLEVETHPHRMVDEFREFVRIVAEGDVSARDRLLAHSSAALRTLERATDSVGW</sequence>
<dbReference type="Proteomes" id="UP001304125">
    <property type="component" value="Chromosome"/>
</dbReference>
<feature type="domain" description="GFO/IDH/MocA-like oxidoreductase" evidence="3">
    <location>
        <begin position="139"/>
        <end position="248"/>
    </location>
</feature>
<dbReference type="SUPFAM" id="SSF55347">
    <property type="entry name" value="Glyceraldehyde-3-phosphate dehydrogenase-like, C-terminal domain"/>
    <property type="match status" value="1"/>
</dbReference>
<dbReference type="RefSeq" id="WP_313501136.1">
    <property type="nucleotide sequence ID" value="NZ_CP134879.1"/>
</dbReference>
<evidence type="ECO:0000313" key="4">
    <source>
        <dbReference type="EMBL" id="WNM25734.1"/>
    </source>
</evidence>
<dbReference type="Gene3D" id="3.40.50.720">
    <property type="entry name" value="NAD(P)-binding Rossmann-like Domain"/>
    <property type="match status" value="1"/>
</dbReference>